<accession>A0A0R3TP69</accession>
<dbReference type="GO" id="GO:0045944">
    <property type="term" value="P:positive regulation of transcription by RNA polymerase II"/>
    <property type="evidence" value="ECO:0007669"/>
    <property type="project" value="TreeGrafter"/>
</dbReference>
<feature type="domain" description="CBP/p300-type HAT" evidence="19">
    <location>
        <begin position="460"/>
        <end position="789"/>
    </location>
</feature>
<dbReference type="PROSITE" id="PS51727">
    <property type="entry name" value="CBP_P300_HAT"/>
    <property type="match status" value="1"/>
</dbReference>
<dbReference type="Gene3D" id="1.20.1020.10">
    <property type="entry name" value="TAZ domain"/>
    <property type="match status" value="1"/>
</dbReference>
<dbReference type="SUPFAM" id="SSF57933">
    <property type="entry name" value="TAZ domain"/>
    <property type="match status" value="1"/>
</dbReference>
<evidence type="ECO:0000256" key="15">
    <source>
        <dbReference type="PROSITE-ProRule" id="PRU00203"/>
    </source>
</evidence>
<keyword evidence="4" id="KW-0808">Transferase</keyword>
<dbReference type="SMART" id="SM00551">
    <property type="entry name" value="ZnF_TAZ"/>
    <property type="match status" value="1"/>
</dbReference>
<evidence type="ECO:0000256" key="12">
    <source>
        <dbReference type="ARBA" id="ARBA00023242"/>
    </source>
</evidence>
<keyword evidence="21" id="KW-1185">Reference proteome</keyword>
<dbReference type="SMART" id="SM01250">
    <property type="entry name" value="KAT11"/>
    <property type="match status" value="1"/>
</dbReference>
<evidence type="ECO:0000256" key="2">
    <source>
        <dbReference type="ARBA" id="ARBA00004123"/>
    </source>
</evidence>
<evidence type="ECO:0000256" key="16">
    <source>
        <dbReference type="SAM" id="MobiDB-lite"/>
    </source>
</evidence>
<evidence type="ECO:0000313" key="22">
    <source>
        <dbReference type="WBParaSite" id="HNAJ_0000924701-mRNA-1"/>
    </source>
</evidence>
<dbReference type="GO" id="GO:0000123">
    <property type="term" value="C:histone acetyltransferase complex"/>
    <property type="evidence" value="ECO:0007669"/>
    <property type="project" value="TreeGrafter"/>
</dbReference>
<dbReference type="PROSITE" id="PS50134">
    <property type="entry name" value="ZF_TAZ"/>
    <property type="match status" value="1"/>
</dbReference>
<dbReference type="EC" id="2.3.1.48" evidence="3"/>
<gene>
    <name evidence="20" type="ORF">HNAJ_LOCUS9243</name>
</gene>
<dbReference type="GO" id="GO:0031490">
    <property type="term" value="F:chromatin DNA binding"/>
    <property type="evidence" value="ECO:0007669"/>
    <property type="project" value="TreeGrafter"/>
</dbReference>
<keyword evidence="11" id="KW-0804">Transcription</keyword>
<feature type="zinc finger region" description="TAZ-type" evidence="15">
    <location>
        <begin position="40"/>
        <end position="116"/>
    </location>
</feature>
<dbReference type="Proteomes" id="UP000278807">
    <property type="component" value="Unassembled WGS sequence"/>
</dbReference>
<name>A0A0R3TP69_RODNA</name>
<dbReference type="InterPro" id="IPR036427">
    <property type="entry name" value="Bromodomain-like_sf"/>
</dbReference>
<evidence type="ECO:0000259" key="17">
    <source>
        <dbReference type="PROSITE" id="PS50014"/>
    </source>
</evidence>
<proteinExistence type="predicted"/>
<dbReference type="Pfam" id="PF08214">
    <property type="entry name" value="HAT_KAT11"/>
    <property type="match status" value="1"/>
</dbReference>
<dbReference type="GO" id="GO:0004402">
    <property type="term" value="F:histone acetyltransferase activity"/>
    <property type="evidence" value="ECO:0007669"/>
    <property type="project" value="InterPro"/>
</dbReference>
<dbReference type="GO" id="GO:0008270">
    <property type="term" value="F:zinc ion binding"/>
    <property type="evidence" value="ECO:0007669"/>
    <property type="project" value="UniProtKB-KW"/>
</dbReference>
<protein>
    <recommendedName>
        <fullName evidence="3">histone acetyltransferase</fullName>
        <ecNumber evidence="3">2.3.1.48</ecNumber>
    </recommendedName>
</protein>
<dbReference type="GO" id="GO:0003713">
    <property type="term" value="F:transcription coactivator activity"/>
    <property type="evidence" value="ECO:0007669"/>
    <property type="project" value="TreeGrafter"/>
</dbReference>
<dbReference type="PANTHER" id="PTHR13808">
    <property type="entry name" value="CBP/P300-RELATED"/>
    <property type="match status" value="1"/>
</dbReference>
<dbReference type="PROSITE" id="PS50014">
    <property type="entry name" value="BROMODOMAIN_2"/>
    <property type="match status" value="1"/>
</dbReference>
<feature type="domain" description="Bromo" evidence="17">
    <location>
        <begin position="246"/>
        <end position="310"/>
    </location>
</feature>
<dbReference type="InterPro" id="IPR056484">
    <property type="entry name" value="PHD_P300"/>
</dbReference>
<keyword evidence="10 14" id="KW-0103">Bromodomain</keyword>
<keyword evidence="8" id="KW-0156">Chromatin regulator</keyword>
<evidence type="ECO:0000256" key="9">
    <source>
        <dbReference type="ARBA" id="ARBA00023015"/>
    </source>
</evidence>
<evidence type="ECO:0000256" key="13">
    <source>
        <dbReference type="ARBA" id="ARBA00048017"/>
    </source>
</evidence>
<evidence type="ECO:0000256" key="11">
    <source>
        <dbReference type="ARBA" id="ARBA00023163"/>
    </source>
</evidence>
<reference evidence="22" key="1">
    <citation type="submission" date="2017-02" db="UniProtKB">
        <authorList>
            <consortium name="WormBaseParasite"/>
        </authorList>
    </citation>
    <scope>IDENTIFICATION</scope>
</reference>
<dbReference type="PRINTS" id="PR00503">
    <property type="entry name" value="BROMODOMAIN"/>
</dbReference>
<evidence type="ECO:0000256" key="6">
    <source>
        <dbReference type="ARBA" id="ARBA00022771"/>
    </source>
</evidence>
<dbReference type="SUPFAM" id="SSF57903">
    <property type="entry name" value="FYVE/PHD zinc finger"/>
    <property type="match status" value="1"/>
</dbReference>
<dbReference type="SMART" id="SM00297">
    <property type="entry name" value="BROMO"/>
    <property type="match status" value="1"/>
</dbReference>
<keyword evidence="7 15" id="KW-0862">Zinc</keyword>
<dbReference type="GO" id="GO:0005634">
    <property type="term" value="C:nucleus"/>
    <property type="evidence" value="ECO:0007669"/>
    <property type="project" value="UniProtKB-SubCell"/>
</dbReference>
<dbReference type="WBParaSite" id="HNAJ_0000924701-mRNA-1">
    <property type="protein sequence ID" value="HNAJ_0000924701-mRNA-1"/>
    <property type="gene ID" value="HNAJ_0000924701"/>
</dbReference>
<feature type="region of interest" description="Disordered" evidence="16">
    <location>
        <begin position="861"/>
        <end position="886"/>
    </location>
</feature>
<keyword evidence="12" id="KW-0539">Nucleus</keyword>
<evidence type="ECO:0000256" key="7">
    <source>
        <dbReference type="ARBA" id="ARBA00022833"/>
    </source>
</evidence>
<comment type="subcellular location">
    <subcellularLocation>
        <location evidence="2">Nucleus</location>
    </subcellularLocation>
</comment>
<dbReference type="OrthoDB" id="10062061at2759"/>
<dbReference type="SUPFAM" id="SSF47370">
    <property type="entry name" value="Bromodomain"/>
    <property type="match status" value="1"/>
</dbReference>
<evidence type="ECO:0000256" key="10">
    <source>
        <dbReference type="ARBA" id="ARBA00023117"/>
    </source>
</evidence>
<dbReference type="PANTHER" id="PTHR13808:SF1">
    <property type="entry name" value="HISTONE ACETYLTRANSFERASE"/>
    <property type="match status" value="1"/>
</dbReference>
<dbReference type="Gene3D" id="3.30.40.10">
    <property type="entry name" value="Zinc/RING finger domain, C3HC4 (zinc finger)"/>
    <property type="match status" value="1"/>
</dbReference>
<dbReference type="InterPro" id="IPR013178">
    <property type="entry name" value="Histone_AcTrfase_Rtt109/CBP"/>
</dbReference>
<comment type="catalytic activity">
    <reaction evidence="13">
        <text>L-lysyl-[protein] + acetyl-CoA = N(6)-acetyl-L-lysyl-[protein] + CoA + H(+)</text>
        <dbReference type="Rhea" id="RHEA:45948"/>
        <dbReference type="Rhea" id="RHEA-COMP:9752"/>
        <dbReference type="Rhea" id="RHEA-COMP:10731"/>
        <dbReference type="ChEBI" id="CHEBI:15378"/>
        <dbReference type="ChEBI" id="CHEBI:29969"/>
        <dbReference type="ChEBI" id="CHEBI:57287"/>
        <dbReference type="ChEBI" id="CHEBI:57288"/>
        <dbReference type="ChEBI" id="CHEBI:61930"/>
        <dbReference type="EC" id="2.3.1.48"/>
    </reaction>
</comment>
<dbReference type="InterPro" id="IPR000197">
    <property type="entry name" value="Znf_TAZ"/>
</dbReference>
<organism evidence="22">
    <name type="scientific">Rodentolepis nana</name>
    <name type="common">Dwarf tapeworm</name>
    <name type="synonym">Hymenolepis nana</name>
    <dbReference type="NCBI Taxonomy" id="102285"/>
    <lineage>
        <taxon>Eukaryota</taxon>
        <taxon>Metazoa</taxon>
        <taxon>Spiralia</taxon>
        <taxon>Lophotrochozoa</taxon>
        <taxon>Platyhelminthes</taxon>
        <taxon>Cestoda</taxon>
        <taxon>Eucestoda</taxon>
        <taxon>Cyclophyllidea</taxon>
        <taxon>Hymenolepididae</taxon>
        <taxon>Rodentolepis</taxon>
    </lineage>
</organism>
<dbReference type="InterPro" id="IPR001487">
    <property type="entry name" value="Bromodomain"/>
</dbReference>
<evidence type="ECO:0000256" key="5">
    <source>
        <dbReference type="ARBA" id="ARBA00022723"/>
    </source>
</evidence>
<dbReference type="InterPro" id="IPR013083">
    <property type="entry name" value="Znf_RING/FYVE/PHD"/>
</dbReference>
<evidence type="ECO:0000259" key="19">
    <source>
        <dbReference type="PROSITE" id="PS51727"/>
    </source>
</evidence>
<dbReference type="EMBL" id="UZAE01012545">
    <property type="protein sequence ID" value="VDO05620.1"/>
    <property type="molecule type" value="Genomic_DNA"/>
</dbReference>
<evidence type="ECO:0000256" key="3">
    <source>
        <dbReference type="ARBA" id="ARBA00013184"/>
    </source>
</evidence>
<reference evidence="20 21" key="2">
    <citation type="submission" date="2018-11" db="EMBL/GenBank/DDBJ databases">
        <authorList>
            <consortium name="Pathogen Informatics"/>
        </authorList>
    </citation>
    <scope>NUCLEOTIDE SEQUENCE [LARGE SCALE GENOMIC DNA]</scope>
</reference>
<dbReference type="Gene3D" id="1.20.920.10">
    <property type="entry name" value="Bromodomain-like"/>
    <property type="match status" value="1"/>
</dbReference>
<keyword evidence="5 15" id="KW-0479">Metal-binding</keyword>
<evidence type="ECO:0000313" key="20">
    <source>
        <dbReference type="EMBL" id="VDO05620.1"/>
    </source>
</evidence>
<evidence type="ECO:0000256" key="8">
    <source>
        <dbReference type="ARBA" id="ARBA00022853"/>
    </source>
</evidence>
<dbReference type="InterPro" id="IPR011011">
    <property type="entry name" value="Znf_FYVE_PHD"/>
</dbReference>
<evidence type="ECO:0000256" key="14">
    <source>
        <dbReference type="PROSITE-ProRule" id="PRU00035"/>
    </source>
</evidence>
<dbReference type="AlphaFoldDB" id="A0A0R3TP69"/>
<sequence>MVERVTEARNGSVMLEADAEHQLKHLRPQVLKHHMSSPDAEVKRMRLASQEQFHLPIQHAANCRQHVGSCSRPGCEHARRVLAHAGTCQLRENCPTPGCLIAKDCLRMMCIHCRVVHSSDPINLTLHFDSDSSFVIRLIPKPCQNLELSQVTTAKAFESKRFYSLKVCNLHDYYTELESVLFHNSRTPSDYYDSLGVIDKVLQRRASVSNNDPSRCPWKKWTRAELLNSFLGLLEYLFYDERASWFRFPVDIIALNIPDYPDIVKNPMDLSTIRHKLECMEYKDPWEVVEDFNLIFNNAKLYNSKASIVHSCAVKICELFNNSIDHVMQEMGFCCGQKYFFYTSMNCSSRGCTINFNDVYYYYKNEKTEFECVHCSSCHGKMKAEFRLTDTISNESLKLKKSDFKKYTNTDIDDERFIQCQRCGRRFHQICALHLDEIWTDGYFCPGCLQRLGISRQINPFTAKNLPTNKLSNFLERKVNDFLTSEGASECPVIIRVASSSYSFVKILPHFKDYLRINGRAADDCMHCIKGIFAFQKIHGKEVCLFGFFVQEHGIESLEQNRGAVYLAYVDSVQYFQPRRYRTSTYHIILSSYLEYVKERGFLKAYLFACPPVNNSNYLFNKRPVHQLIPSQRRLQQWYVLMLLKAKQERIIEDFTDFQSAFKGGKFRYLHEIPYFDGDYWPGVLENILEKSMGTNNKGIDNKEAFDKAIQEGISKSLDCLDKGYFVITLKSQPNFTPHMETNFITSKVMSNWDSFLAFTTQNSLEFSTLRRAKFSTMRITYELHMERPWSHEHCNICLAVVECIKTCTVCKFFNLCRDCYSRVNHPHAMIQTMTGLKSPSCSNSVKENTAIQELASGSDADITKDAGSCNDERERDRPHSSRALL</sequence>
<dbReference type="InterPro" id="IPR035898">
    <property type="entry name" value="TAZ_dom_sf"/>
</dbReference>
<feature type="compositionally biased region" description="Basic and acidic residues" evidence="16">
    <location>
        <begin position="871"/>
        <end position="880"/>
    </location>
</feature>
<dbReference type="STRING" id="102285.A0A0R3TP69"/>
<evidence type="ECO:0000259" key="18">
    <source>
        <dbReference type="PROSITE" id="PS50134"/>
    </source>
</evidence>
<evidence type="ECO:0000256" key="4">
    <source>
        <dbReference type="ARBA" id="ARBA00022679"/>
    </source>
</evidence>
<feature type="domain" description="TAZ-type" evidence="18">
    <location>
        <begin position="40"/>
        <end position="116"/>
    </location>
</feature>
<comment type="function">
    <text evidence="1">Acetyltransferase enzyme. Acetylates histones, giving a specific tag for transcriptional activation.</text>
</comment>
<dbReference type="GO" id="GO:0005667">
    <property type="term" value="C:transcription regulator complex"/>
    <property type="evidence" value="ECO:0007669"/>
    <property type="project" value="TreeGrafter"/>
</dbReference>
<dbReference type="Pfam" id="PF23570">
    <property type="entry name" value="PHD_P300"/>
    <property type="match status" value="1"/>
</dbReference>
<dbReference type="CDD" id="cd15557">
    <property type="entry name" value="PHD_CBP_p300"/>
    <property type="match status" value="1"/>
</dbReference>
<dbReference type="InterPro" id="IPR031162">
    <property type="entry name" value="CBP_P300_HAT"/>
</dbReference>
<evidence type="ECO:0000313" key="21">
    <source>
        <dbReference type="Proteomes" id="UP000278807"/>
    </source>
</evidence>
<dbReference type="Pfam" id="PF00439">
    <property type="entry name" value="Bromodomain"/>
    <property type="match status" value="1"/>
</dbReference>
<keyword evidence="6 15" id="KW-0863">Zinc-finger</keyword>
<evidence type="ECO:0000256" key="1">
    <source>
        <dbReference type="ARBA" id="ARBA00002581"/>
    </source>
</evidence>
<keyword evidence="9" id="KW-0805">Transcription regulation</keyword>